<evidence type="ECO:0000313" key="2">
    <source>
        <dbReference type="Proteomes" id="UP000191056"/>
    </source>
</evidence>
<accession>A0A1V4IUH2</accession>
<dbReference type="AlphaFoldDB" id="A0A1V4IUH2"/>
<protein>
    <submittedName>
        <fullName evidence="1">Uncharacterized protein</fullName>
    </submittedName>
</protein>
<organism evidence="1 2">
    <name type="scientific">Clostridium chromiireducens</name>
    <dbReference type="NCBI Taxonomy" id="225345"/>
    <lineage>
        <taxon>Bacteria</taxon>
        <taxon>Bacillati</taxon>
        <taxon>Bacillota</taxon>
        <taxon>Clostridia</taxon>
        <taxon>Eubacteriales</taxon>
        <taxon>Clostridiaceae</taxon>
        <taxon>Clostridium</taxon>
    </lineage>
</organism>
<sequence>MAIKVIEGMVNVDGDIKSVGAKLKMNEDEEKRLVGLGFAEFIDAAAEKIETIK</sequence>
<reference evidence="1 2" key="1">
    <citation type="submission" date="2017-03" db="EMBL/GenBank/DDBJ databases">
        <title>Genome sequence of Clostridium chromiireducens DSM 23318.</title>
        <authorList>
            <person name="Poehlein A."/>
            <person name="Daniel R."/>
        </authorList>
    </citation>
    <scope>NUCLEOTIDE SEQUENCE [LARGE SCALE GENOMIC DNA]</scope>
    <source>
        <strain evidence="1 2">DSM 23318</strain>
    </source>
</reference>
<dbReference type="RefSeq" id="WP_169896776.1">
    <property type="nucleotide sequence ID" value="NZ_MZGT01000016.1"/>
</dbReference>
<dbReference type="STRING" id="225345.CLCHR_15060"/>
<dbReference type="Proteomes" id="UP000191056">
    <property type="component" value="Unassembled WGS sequence"/>
</dbReference>
<name>A0A1V4IUH2_9CLOT</name>
<keyword evidence="2" id="KW-1185">Reference proteome</keyword>
<dbReference type="EMBL" id="MZGT01000016">
    <property type="protein sequence ID" value="OPJ63691.1"/>
    <property type="molecule type" value="Genomic_DNA"/>
</dbReference>
<comment type="caution">
    <text evidence="1">The sequence shown here is derived from an EMBL/GenBank/DDBJ whole genome shotgun (WGS) entry which is preliminary data.</text>
</comment>
<evidence type="ECO:0000313" key="1">
    <source>
        <dbReference type="EMBL" id="OPJ63691.1"/>
    </source>
</evidence>
<gene>
    <name evidence="1" type="ORF">CLCHR_15060</name>
</gene>
<proteinExistence type="predicted"/>